<dbReference type="SUPFAM" id="SSF55874">
    <property type="entry name" value="ATPase domain of HSP90 chaperone/DNA topoisomerase II/histidine kinase"/>
    <property type="match status" value="1"/>
</dbReference>
<dbReference type="EMBL" id="RJJD01000003">
    <property type="protein sequence ID" value="RNI29166.1"/>
    <property type="molecule type" value="Genomic_DNA"/>
</dbReference>
<dbReference type="GO" id="GO:0000155">
    <property type="term" value="F:phosphorelay sensor kinase activity"/>
    <property type="evidence" value="ECO:0007669"/>
    <property type="project" value="InterPro"/>
</dbReference>
<keyword evidence="2" id="KW-0472">Membrane</keyword>
<evidence type="ECO:0000256" key="1">
    <source>
        <dbReference type="SAM" id="MobiDB-lite"/>
    </source>
</evidence>
<sequence>MATVGTKFIFAEELKYRVARHLVFWSVCVVFFTLVYGSKPVGGTISPPIYLTNLYKLSFLEGLAFLPTHMLLSYTFMYLLIPRFLFKGRYAEFLLGLIATVLLASSLSYLISDTLVVFFRDYFRVEKPSSSFYFGLMAGLRGGLSIAGFAGAIKLAKHWYYKNQLSIQLEGEKLKAELKLLKAQVHPHFLFNTLNNLYSLTLVQSVQAPEVVIKLSGLLRYMLYECNVAKVPLAKEIGMLQDYLALERMRYGQRLDLSVNIEGNLEGMLIAPLLLLPFLENSFKHGASEQLDQAWVSLDLLVRGHTLKFKVMNAVPEAQLPGEHTVAPGIGLANVRKRLELLYPNIHELSIWQEAETFLVTLTLQLEEQGNEQDSTETRLTFRKSAEEPLYNESL</sequence>
<feature type="transmembrane region" description="Helical" evidence="2">
    <location>
        <begin position="58"/>
        <end position="81"/>
    </location>
</feature>
<dbReference type="AlphaFoldDB" id="A0A3M9MUH4"/>
<evidence type="ECO:0000313" key="4">
    <source>
        <dbReference type="EMBL" id="RNI29166.1"/>
    </source>
</evidence>
<dbReference type="PANTHER" id="PTHR34220">
    <property type="entry name" value="SENSOR HISTIDINE KINASE YPDA"/>
    <property type="match status" value="1"/>
</dbReference>
<protein>
    <recommendedName>
        <fullName evidence="3">Signal transduction histidine kinase internal region domain-containing protein</fullName>
    </recommendedName>
</protein>
<dbReference type="Gene3D" id="3.30.565.10">
    <property type="entry name" value="Histidine kinase-like ATPase, C-terminal domain"/>
    <property type="match status" value="1"/>
</dbReference>
<accession>A0A3M9MUH4</accession>
<dbReference type="RefSeq" id="WP_123126225.1">
    <property type="nucleotide sequence ID" value="NZ_RJJD01000003.1"/>
</dbReference>
<organism evidence="4 5">
    <name type="scientific">Rufibacter latericius</name>
    <dbReference type="NCBI Taxonomy" id="2487040"/>
    <lineage>
        <taxon>Bacteria</taxon>
        <taxon>Pseudomonadati</taxon>
        <taxon>Bacteroidota</taxon>
        <taxon>Cytophagia</taxon>
        <taxon>Cytophagales</taxon>
        <taxon>Hymenobacteraceae</taxon>
        <taxon>Rufibacter</taxon>
    </lineage>
</organism>
<dbReference type="InterPro" id="IPR036890">
    <property type="entry name" value="HATPase_C_sf"/>
</dbReference>
<comment type="caution">
    <text evidence="4">The sequence shown here is derived from an EMBL/GenBank/DDBJ whole genome shotgun (WGS) entry which is preliminary data.</text>
</comment>
<keyword evidence="5" id="KW-1185">Reference proteome</keyword>
<dbReference type="Proteomes" id="UP000272117">
    <property type="component" value="Unassembled WGS sequence"/>
</dbReference>
<feature type="transmembrane region" description="Helical" evidence="2">
    <location>
        <begin position="93"/>
        <end position="112"/>
    </location>
</feature>
<feature type="transmembrane region" description="Helical" evidence="2">
    <location>
        <begin position="132"/>
        <end position="153"/>
    </location>
</feature>
<dbReference type="Pfam" id="PF06580">
    <property type="entry name" value="His_kinase"/>
    <property type="match status" value="1"/>
</dbReference>
<dbReference type="GO" id="GO:0016020">
    <property type="term" value="C:membrane"/>
    <property type="evidence" value="ECO:0007669"/>
    <property type="project" value="InterPro"/>
</dbReference>
<reference evidence="4 5" key="1">
    <citation type="submission" date="2018-11" db="EMBL/GenBank/DDBJ databases">
        <title>Rufibacter latericius sp. nov., isolated from water in Baiyang Lake.</title>
        <authorList>
            <person name="Yang Y."/>
        </authorList>
    </citation>
    <scope>NUCLEOTIDE SEQUENCE [LARGE SCALE GENOMIC DNA]</scope>
    <source>
        <strain evidence="4 5">R-22-1c-1</strain>
    </source>
</reference>
<dbReference type="OrthoDB" id="9792992at2"/>
<dbReference type="PANTHER" id="PTHR34220:SF7">
    <property type="entry name" value="SENSOR HISTIDINE KINASE YPDA"/>
    <property type="match status" value="1"/>
</dbReference>
<dbReference type="InterPro" id="IPR050640">
    <property type="entry name" value="Bact_2-comp_sensor_kinase"/>
</dbReference>
<feature type="domain" description="Signal transduction histidine kinase internal region" evidence="3">
    <location>
        <begin position="176"/>
        <end position="255"/>
    </location>
</feature>
<gene>
    <name evidence="4" type="ORF">EFB08_07000</name>
</gene>
<evidence type="ECO:0000256" key="2">
    <source>
        <dbReference type="SAM" id="Phobius"/>
    </source>
</evidence>
<feature type="region of interest" description="Disordered" evidence="1">
    <location>
        <begin position="370"/>
        <end position="395"/>
    </location>
</feature>
<evidence type="ECO:0000259" key="3">
    <source>
        <dbReference type="Pfam" id="PF06580"/>
    </source>
</evidence>
<keyword evidence="2" id="KW-0812">Transmembrane</keyword>
<feature type="transmembrane region" description="Helical" evidence="2">
    <location>
        <begin position="21"/>
        <end position="38"/>
    </location>
</feature>
<evidence type="ECO:0000313" key="5">
    <source>
        <dbReference type="Proteomes" id="UP000272117"/>
    </source>
</evidence>
<keyword evidence="2" id="KW-1133">Transmembrane helix</keyword>
<dbReference type="InterPro" id="IPR010559">
    <property type="entry name" value="Sig_transdc_His_kin_internal"/>
</dbReference>
<proteinExistence type="predicted"/>
<name>A0A3M9MUH4_9BACT</name>